<accession>A0ABU1X5E4</accession>
<comment type="caution">
    <text evidence="1">The sequence shown here is derived from an EMBL/GenBank/DDBJ whole genome shotgun (WGS) entry which is preliminary data.</text>
</comment>
<name>A0ABU1X5E4_SPHXE</name>
<organism evidence="1 2">
    <name type="scientific">Sphingobium xenophagum</name>
    <dbReference type="NCBI Taxonomy" id="121428"/>
    <lineage>
        <taxon>Bacteria</taxon>
        <taxon>Pseudomonadati</taxon>
        <taxon>Pseudomonadota</taxon>
        <taxon>Alphaproteobacteria</taxon>
        <taxon>Sphingomonadales</taxon>
        <taxon>Sphingomonadaceae</taxon>
        <taxon>Sphingobium</taxon>
    </lineage>
</organism>
<protein>
    <submittedName>
        <fullName evidence="1">Uncharacterized protein</fullName>
    </submittedName>
</protein>
<dbReference type="EMBL" id="JAVDWV010000020">
    <property type="protein sequence ID" value="MDR7156799.1"/>
    <property type="molecule type" value="Genomic_DNA"/>
</dbReference>
<gene>
    <name evidence="1" type="ORF">J2W40_003644</name>
</gene>
<dbReference type="Proteomes" id="UP001267638">
    <property type="component" value="Unassembled WGS sequence"/>
</dbReference>
<evidence type="ECO:0000313" key="1">
    <source>
        <dbReference type="EMBL" id="MDR7156799.1"/>
    </source>
</evidence>
<reference evidence="1 2" key="1">
    <citation type="submission" date="2023-07" db="EMBL/GenBank/DDBJ databases">
        <title>Sorghum-associated microbial communities from plants grown in Nebraska, USA.</title>
        <authorList>
            <person name="Schachtman D."/>
        </authorList>
    </citation>
    <scope>NUCLEOTIDE SEQUENCE [LARGE SCALE GENOMIC DNA]</scope>
    <source>
        <strain evidence="1 2">4256</strain>
    </source>
</reference>
<sequence length="110" mass="12483">MQVSEVRALPREELRLIVLLESRAAPRLRTIEGLWRKSTRKRPGSMTAFIRAEGLLDGTEIDEIMADAPLDLVEFQRAAAAVPIEQRSHINTWIERFNAGRTCASRPDKD</sequence>
<dbReference type="RefSeq" id="WP_310227337.1">
    <property type="nucleotide sequence ID" value="NZ_JAVDWV010000020.1"/>
</dbReference>
<evidence type="ECO:0000313" key="2">
    <source>
        <dbReference type="Proteomes" id="UP001267638"/>
    </source>
</evidence>
<keyword evidence="2" id="KW-1185">Reference proteome</keyword>
<proteinExistence type="predicted"/>